<dbReference type="EMBL" id="AOMT01000002">
    <property type="protein sequence ID" value="KDN26135.1"/>
    <property type="molecule type" value="Genomic_DNA"/>
</dbReference>
<reference evidence="1 2" key="1">
    <citation type="journal article" date="2014" name="Genome Announc.">
        <title>Draft Genome Sequence of Moraxella bovoculi Strain 237T (ATCC BAA-1259T) Isolated from a Calf with Infectious Bovine Keratoconjunctivitis.</title>
        <authorList>
            <person name="Calcutt M.J."/>
            <person name="Foecking M.F."/>
            <person name="Martin N.T."/>
            <person name="Mhlanga-Mutangadura T."/>
            <person name="Reilly T.J."/>
        </authorList>
    </citation>
    <scope>NUCLEOTIDE SEQUENCE [LARGE SCALE GENOMIC DNA]</scope>
    <source>
        <strain evidence="1 2">237</strain>
    </source>
</reference>
<dbReference type="RefSeq" id="WP_036361775.1">
    <property type="nucleotide sequence ID" value="NZ_AOMT01000002.1"/>
</dbReference>
<evidence type="ECO:0000313" key="1">
    <source>
        <dbReference type="EMBL" id="KDN26135.1"/>
    </source>
</evidence>
<organism evidence="1 2">
    <name type="scientific">Moraxella bovoculi 237</name>
    <dbReference type="NCBI Taxonomy" id="743974"/>
    <lineage>
        <taxon>Bacteria</taxon>
        <taxon>Pseudomonadati</taxon>
        <taxon>Pseudomonadota</taxon>
        <taxon>Gammaproteobacteria</taxon>
        <taxon>Moraxellales</taxon>
        <taxon>Moraxellaceae</taxon>
        <taxon>Moraxella</taxon>
    </lineage>
</organism>
<dbReference type="AlphaFoldDB" id="A0A066UGE2"/>
<comment type="caution">
    <text evidence="1">The sequence shown here is derived from an EMBL/GenBank/DDBJ whole genome shotgun (WGS) entry which is preliminary data.</text>
</comment>
<sequence length="72" mass="8353">MGDPISDNSIGIFVLAQRQRRYADNVALPLGVRDISDVCEHHTHYLPRWLLDDVVFALDDIWLDSFNKKSKR</sequence>
<protein>
    <submittedName>
        <fullName evidence="1">Uncharacterized protein</fullName>
    </submittedName>
</protein>
<keyword evidence="2" id="KW-1185">Reference proteome</keyword>
<dbReference type="Proteomes" id="UP000035860">
    <property type="component" value="Unassembled WGS sequence"/>
</dbReference>
<name>A0A066UGE2_9GAMM</name>
<accession>A0A066UGE2</accession>
<evidence type="ECO:0000313" key="2">
    <source>
        <dbReference type="Proteomes" id="UP000035860"/>
    </source>
</evidence>
<gene>
    <name evidence="1" type="ORF">MBO_00155</name>
</gene>
<dbReference type="OrthoDB" id="6703580at2"/>
<proteinExistence type="predicted"/>